<dbReference type="Pfam" id="PF11935">
    <property type="entry name" value="SYMPK_PTA1_N"/>
    <property type="match status" value="2"/>
</dbReference>
<gene>
    <name evidence="7" type="ORF">GSTENG00033148001</name>
</gene>
<dbReference type="InterPro" id="IPR011989">
    <property type="entry name" value="ARM-like"/>
</dbReference>
<dbReference type="InterPro" id="IPR032460">
    <property type="entry name" value="Symplekin/Pta1_N"/>
</dbReference>
<dbReference type="OrthoDB" id="331600at2759"/>
<evidence type="ECO:0000256" key="2">
    <source>
        <dbReference type="ARBA" id="ARBA00022664"/>
    </source>
</evidence>
<evidence type="ECO:0000256" key="3">
    <source>
        <dbReference type="ARBA" id="ARBA00023242"/>
    </source>
</evidence>
<feature type="compositionally biased region" description="Basic and acidic residues" evidence="4">
    <location>
        <begin position="184"/>
        <end position="195"/>
    </location>
</feature>
<proteinExistence type="predicted"/>
<dbReference type="EMBL" id="CAAE01015032">
    <property type="protein sequence ID" value="CAG11241.1"/>
    <property type="molecule type" value="Genomic_DNA"/>
</dbReference>
<comment type="subcellular location">
    <subcellularLocation>
        <location evidence="1">Nucleus</location>
    </subcellularLocation>
</comment>
<evidence type="ECO:0000313" key="7">
    <source>
        <dbReference type="EMBL" id="CAG11241.1"/>
    </source>
</evidence>
<dbReference type="PANTHER" id="PTHR15245:SF20">
    <property type="entry name" value="SYMPLEKIN"/>
    <property type="match status" value="1"/>
</dbReference>
<evidence type="ECO:0000256" key="1">
    <source>
        <dbReference type="ARBA" id="ARBA00004123"/>
    </source>
</evidence>
<feature type="domain" description="Symplekin C-terminal" evidence="6">
    <location>
        <begin position="815"/>
        <end position="1006"/>
    </location>
</feature>
<dbReference type="InterPro" id="IPR016024">
    <property type="entry name" value="ARM-type_fold"/>
</dbReference>
<organism evidence="7">
    <name type="scientific">Tetraodon nigroviridis</name>
    <name type="common">Spotted green pufferfish</name>
    <name type="synonym">Chelonodon nigroviridis</name>
    <dbReference type="NCBI Taxonomy" id="99883"/>
    <lineage>
        <taxon>Eukaryota</taxon>
        <taxon>Metazoa</taxon>
        <taxon>Chordata</taxon>
        <taxon>Craniata</taxon>
        <taxon>Vertebrata</taxon>
        <taxon>Euteleostomi</taxon>
        <taxon>Actinopterygii</taxon>
        <taxon>Neopterygii</taxon>
        <taxon>Teleostei</taxon>
        <taxon>Neoteleostei</taxon>
        <taxon>Acanthomorphata</taxon>
        <taxon>Eupercaria</taxon>
        <taxon>Tetraodontiformes</taxon>
        <taxon>Tetradontoidea</taxon>
        <taxon>Tetraodontidae</taxon>
        <taxon>Tetraodon</taxon>
    </lineage>
</organism>
<dbReference type="PANTHER" id="PTHR15245">
    <property type="entry name" value="SYMPLEKIN-RELATED"/>
    <property type="match status" value="1"/>
</dbReference>
<dbReference type="InterPro" id="IPR021850">
    <property type="entry name" value="Symplekin/Pta1"/>
</dbReference>
<evidence type="ECO:0000256" key="4">
    <source>
        <dbReference type="SAM" id="MobiDB-lite"/>
    </source>
</evidence>
<feature type="non-terminal residue" evidence="7">
    <location>
        <position position="1055"/>
    </location>
</feature>
<protein>
    <submittedName>
        <fullName evidence="7">Chromosome 2 SCAF15032, whole genome shotgun sequence</fullName>
    </submittedName>
</protein>
<dbReference type="Pfam" id="PF12295">
    <property type="entry name" value="Symplekin_C"/>
    <property type="match status" value="1"/>
</dbReference>
<reference evidence="7" key="1">
    <citation type="journal article" date="2004" name="Nature">
        <title>Genome duplication in the teleost fish Tetraodon nigroviridis reveals the early vertebrate proto-karyotype.</title>
        <authorList>
            <person name="Jaillon O."/>
            <person name="Aury J.-M."/>
            <person name="Brunet F."/>
            <person name="Petit J.-L."/>
            <person name="Stange-Thomann N."/>
            <person name="Mauceli E."/>
            <person name="Bouneau L."/>
            <person name="Fischer C."/>
            <person name="Ozouf-Costaz C."/>
            <person name="Bernot A."/>
            <person name="Nicaud S."/>
            <person name="Jaffe D."/>
            <person name="Fisher S."/>
            <person name="Lutfalla G."/>
            <person name="Dossat C."/>
            <person name="Segurens B."/>
            <person name="Dasilva C."/>
            <person name="Salanoubat M."/>
            <person name="Levy M."/>
            <person name="Boudet N."/>
            <person name="Castellano S."/>
            <person name="Anthouard V."/>
            <person name="Jubin C."/>
            <person name="Castelli V."/>
            <person name="Katinka M."/>
            <person name="Vacherie B."/>
            <person name="Biemont C."/>
            <person name="Skalli Z."/>
            <person name="Cattolico L."/>
            <person name="Poulain J."/>
            <person name="De Berardinis V."/>
            <person name="Cruaud C."/>
            <person name="Duprat S."/>
            <person name="Brottier P."/>
            <person name="Coutanceau J.-P."/>
            <person name="Gouzy J."/>
            <person name="Parra G."/>
            <person name="Lardier G."/>
            <person name="Chapple C."/>
            <person name="McKernan K.J."/>
            <person name="McEwan P."/>
            <person name="Bosak S."/>
            <person name="Kellis M."/>
            <person name="Volff J.-N."/>
            <person name="Guigo R."/>
            <person name="Zody M.C."/>
            <person name="Mesirov J."/>
            <person name="Lindblad-Toh K."/>
            <person name="Birren B."/>
            <person name="Nusbaum C."/>
            <person name="Kahn D."/>
            <person name="Robinson-Rechavi M."/>
            <person name="Laudet V."/>
            <person name="Schachter V."/>
            <person name="Quetier F."/>
            <person name="Saurin W."/>
            <person name="Scarpelli C."/>
            <person name="Wincker P."/>
            <person name="Lander E.S."/>
            <person name="Weissenbach J."/>
            <person name="Roest Crollius H."/>
        </authorList>
    </citation>
    <scope>NUCLEOTIDE SEQUENCE [LARGE SCALE GENOMIC DNA]</scope>
</reference>
<feature type="non-terminal residue" evidence="7">
    <location>
        <position position="1"/>
    </location>
</feature>
<dbReference type="SUPFAM" id="SSF48371">
    <property type="entry name" value="ARM repeat"/>
    <property type="match status" value="1"/>
</dbReference>
<reference evidence="7" key="2">
    <citation type="submission" date="2004-02" db="EMBL/GenBank/DDBJ databases">
        <authorList>
            <consortium name="Genoscope"/>
            <consortium name="Whitehead Institute Centre for Genome Research"/>
        </authorList>
    </citation>
    <scope>NUCLEOTIDE SEQUENCE</scope>
</reference>
<evidence type="ECO:0000259" key="6">
    <source>
        <dbReference type="Pfam" id="PF12295"/>
    </source>
</evidence>
<feature type="region of interest" description="Disordered" evidence="4">
    <location>
        <begin position="167"/>
        <end position="209"/>
    </location>
</feature>
<accession>Q4RK41</accession>
<dbReference type="Gene3D" id="1.25.10.10">
    <property type="entry name" value="Leucine-rich Repeat Variant"/>
    <property type="match status" value="2"/>
</dbReference>
<dbReference type="AlphaFoldDB" id="Q4RK41"/>
<feature type="domain" description="Symplekin/Pta1 N-terminal" evidence="5">
    <location>
        <begin position="84"/>
        <end position="172"/>
    </location>
</feature>
<feature type="domain" description="Symplekin/Pta1 N-terminal" evidence="5">
    <location>
        <begin position="10"/>
        <end position="83"/>
    </location>
</feature>
<name>Q4RK41_TETNG</name>
<feature type="region of interest" description="Disordered" evidence="4">
    <location>
        <begin position="771"/>
        <end position="790"/>
    </location>
</feature>
<dbReference type="InterPro" id="IPR022075">
    <property type="entry name" value="Symplekin_C"/>
</dbReference>
<evidence type="ECO:0000259" key="5">
    <source>
        <dbReference type="Pfam" id="PF11935"/>
    </source>
</evidence>
<keyword evidence="3" id="KW-0539">Nucleus</keyword>
<dbReference type="GO" id="GO:0006397">
    <property type="term" value="P:mRNA processing"/>
    <property type="evidence" value="ECO:0007669"/>
    <property type="project" value="UniProtKB-KW"/>
</dbReference>
<keyword evidence="2" id="KW-0507">mRNA processing</keyword>
<dbReference type="KEGG" id="tng:GSTEN00033148G001"/>
<sequence>WFAPKRLSERQEACWDLVTQMKGDVLALLDSENDGVRTHAIKFTESLIVTLSPRTPDSDIPKRQESDISLDKVPKDHSYIRYASTLTTVLGSLATVARQRPMFMSEVVQAYETLHANLPPTLAKSQVSSVRKNLKLHLVSVLKHPCSLEFQGQISTLLLDLGMPQSEITRSTPAPRKPRKRPRHEQYGEGKKVKMEPALMEDDDDKEEPAPLALPKAATLPGAQSAIDLTAEFLHPLLNPENVANLVSGRPRPAALPQTGPTTPWQLCPVLPQVLISMVYLPDVMPASFQATYTPVESAGTDAQIKHLARLMATQMTAAGIGPGLEQCKARENEAGREEGNEDDSGSKDQLIKRKFPAVMVGQAISVVGGYTEKAEEAAPTATKRLPEPILPSTQTKLSGTGGRKKVFRLSDVIQPLSESQIETLTSKAIGRILHSEKAIAQSGMSHVRVKLLSRLVTQFDGMMKDDVLKFVLEDIRARSDLAFSLLYQEYNTYLSQLPSGLLDSYDHCLYTLLSGLQEKPEQKDGLFTKLVLEAPVITESALEVIRRYCEDESRVYLGMTTLKELIVKRPSRQFQYLHVLLDLSSHEKEKVRTTALAFLKRMYEKDHLRDYIEKFALNYMQLLVHPNPPSLLFGADKDTEVAAPWTEDTVRQCLFLYLSLLPLNHQLVHELASVYTEAIADIKRSVLRAIEQPVSLRPPLPSSTVRSVYELWFPSNRGYLGCFYRVSRCRSSLQIRGMGMNSPELLLLVENCPKGAETLVTRCLHILTDKGEEDSPSGSPKVPACQTSLPPLPVPPSPELVERVRDLYHKRVPDVRFLIPVINGLEKSEVIQALPKLIKLNPIVVKEVFNRLLGTQHSQCLTSLHFLGEGSSSVSPLTPGDLLIALHNIDSNKCDMKSIIKATNLCFGEKNVYTSEVLAVVMQQLMDQNPLPMLLMRTVIQSLTMYPRLGGFVMNILSRLIMKQVWKYPKVWEGFVKCCQRTKPQSYSVLLQLPSAQLNSIFERCPEMREPLLQHVHSLTPHQLAANSLCVVSAEQQAHIPTSIMTVLEGEKKP</sequence>
<dbReference type="GO" id="GO:0005847">
    <property type="term" value="C:mRNA cleavage and polyadenylation specificity factor complex"/>
    <property type="evidence" value="ECO:0007669"/>
    <property type="project" value="TreeGrafter"/>
</dbReference>